<evidence type="ECO:0000256" key="3">
    <source>
        <dbReference type="ARBA" id="ARBA00012700"/>
    </source>
</evidence>
<gene>
    <name evidence="14" type="ORF">GRF29_1536g95707</name>
</gene>
<evidence type="ECO:0000256" key="2">
    <source>
        <dbReference type="ARBA" id="ARBA00006734"/>
    </source>
</evidence>
<keyword evidence="15" id="KW-1185">Reference proteome</keyword>
<evidence type="ECO:0000256" key="1">
    <source>
        <dbReference type="ARBA" id="ARBA00001946"/>
    </source>
</evidence>
<organism evidence="14 15">
    <name type="scientific">Pseudopithomyces chartarum</name>
    <dbReference type="NCBI Taxonomy" id="1892770"/>
    <lineage>
        <taxon>Eukaryota</taxon>
        <taxon>Fungi</taxon>
        <taxon>Dikarya</taxon>
        <taxon>Ascomycota</taxon>
        <taxon>Pezizomycotina</taxon>
        <taxon>Dothideomycetes</taxon>
        <taxon>Pleosporomycetidae</taxon>
        <taxon>Pleosporales</taxon>
        <taxon>Massarineae</taxon>
        <taxon>Didymosphaeriaceae</taxon>
        <taxon>Pseudopithomyces</taxon>
    </lineage>
</organism>
<dbReference type="InterPro" id="IPR002088">
    <property type="entry name" value="Prenyl_trans_a"/>
</dbReference>
<protein>
    <recommendedName>
        <fullName evidence="9">Protein farnesyltransferase/geranylgeranyltransferase type-1 subunit alpha</fullName>
        <ecNumber evidence="4">2.5.1.58</ecNumber>
        <ecNumber evidence="3">2.5.1.59</ecNumber>
    </recommendedName>
    <alternativeName>
        <fullName evidence="12">CAAX farnesyltransferase subunit alpha</fullName>
    </alternativeName>
    <alternativeName>
        <fullName evidence="11">FTase-alpha</fullName>
    </alternativeName>
    <alternativeName>
        <fullName evidence="10">Ras proteins prenyltransferase subunit alpha</fullName>
    </alternativeName>
    <alternativeName>
        <fullName evidence="13">Type I protein geranyl-geranyltransferase subunit alpha</fullName>
    </alternativeName>
</protein>
<dbReference type="Gene3D" id="1.25.40.120">
    <property type="entry name" value="Protein prenylyltransferase"/>
    <property type="match status" value="1"/>
</dbReference>
<dbReference type="Proteomes" id="UP001280581">
    <property type="component" value="Unassembled WGS sequence"/>
</dbReference>
<evidence type="ECO:0000256" key="7">
    <source>
        <dbReference type="ARBA" id="ARBA00022737"/>
    </source>
</evidence>
<keyword evidence="5" id="KW-0637">Prenyltransferase</keyword>
<keyword evidence="6" id="KW-0808">Transferase</keyword>
<evidence type="ECO:0000313" key="14">
    <source>
        <dbReference type="EMBL" id="KAK3196953.1"/>
    </source>
</evidence>
<proteinExistence type="inferred from homology"/>
<evidence type="ECO:0000256" key="8">
    <source>
        <dbReference type="ARBA" id="ARBA00022842"/>
    </source>
</evidence>
<evidence type="ECO:0000256" key="13">
    <source>
        <dbReference type="ARBA" id="ARBA00043219"/>
    </source>
</evidence>
<dbReference type="EC" id="2.5.1.59" evidence="3"/>
<evidence type="ECO:0000256" key="12">
    <source>
        <dbReference type="ARBA" id="ARBA00043086"/>
    </source>
</evidence>
<dbReference type="GO" id="GO:0004662">
    <property type="term" value="F:CAAX-protein geranylgeranyltransferase activity"/>
    <property type="evidence" value="ECO:0007669"/>
    <property type="project" value="UniProtKB-EC"/>
</dbReference>
<dbReference type="AlphaFoldDB" id="A0AAN6LMG8"/>
<dbReference type="GO" id="GO:0004660">
    <property type="term" value="F:protein farnesyltransferase activity"/>
    <property type="evidence" value="ECO:0007669"/>
    <property type="project" value="UniProtKB-EC"/>
</dbReference>
<dbReference type="Pfam" id="PF01239">
    <property type="entry name" value="PPTA"/>
    <property type="match status" value="5"/>
</dbReference>
<comment type="cofactor">
    <cofactor evidence="1">
        <name>Mg(2+)</name>
        <dbReference type="ChEBI" id="CHEBI:18420"/>
    </cofactor>
</comment>
<dbReference type="PANTHER" id="PTHR11129">
    <property type="entry name" value="PROTEIN FARNESYLTRANSFERASE ALPHA SUBUNIT/RAB GERANYLGERANYL TRANSFERASE ALPHA SUBUNIT"/>
    <property type="match status" value="1"/>
</dbReference>
<evidence type="ECO:0000256" key="11">
    <source>
        <dbReference type="ARBA" id="ARBA00042436"/>
    </source>
</evidence>
<dbReference type="EC" id="2.5.1.58" evidence="4"/>
<keyword evidence="7" id="KW-0677">Repeat</keyword>
<dbReference type="GO" id="GO:0005965">
    <property type="term" value="C:protein farnesyltransferase complex"/>
    <property type="evidence" value="ECO:0007669"/>
    <property type="project" value="TreeGrafter"/>
</dbReference>
<dbReference type="PANTHER" id="PTHR11129:SF1">
    <property type="entry name" value="PROTEIN FARNESYLTRANSFERASE_GERANYLGERANYLTRANSFERASE TYPE-1 SUBUNIT ALPHA"/>
    <property type="match status" value="1"/>
</dbReference>
<dbReference type="GO" id="GO:0005953">
    <property type="term" value="C:CAAX-protein geranylgeranyltransferase complex"/>
    <property type="evidence" value="ECO:0007669"/>
    <property type="project" value="TreeGrafter"/>
</dbReference>
<evidence type="ECO:0000256" key="6">
    <source>
        <dbReference type="ARBA" id="ARBA00022679"/>
    </source>
</evidence>
<sequence>MASLAVTITLLSAVLLLPYRLLVTLGLFIRTRVRQLRMPQDEDTIYYHDDPAWDDVEPIPQDDGGLHPLAAIAYTDEYSEAMGYLRAVMAKSEYSERVLGLTEHIISMNPAHYTVWLYRAKTLRELKADLRQEIEWLNPTALLHLKNYQIWHHRQTIVDALGSPEGEPAFIATMLEQDSKNYHVWSYRQWLVKRFDLFDKEEELRWTETMIEDDVRNNSAWNHRWYLMVGNKNGKLEGEEIVKRELDYAKYAIRKAPQNQSPWNYIKGIVRAAGLPSSTLKDFALEFADMGQPDDIYSSHALDLLADIYADEEGDKEQAKKALELLATRFDPIRAHYWNYRKGLLEVSETAA</sequence>
<dbReference type="EMBL" id="WVTA01000021">
    <property type="protein sequence ID" value="KAK3196953.1"/>
    <property type="molecule type" value="Genomic_DNA"/>
</dbReference>
<evidence type="ECO:0000256" key="4">
    <source>
        <dbReference type="ARBA" id="ARBA00012702"/>
    </source>
</evidence>
<evidence type="ECO:0000313" key="15">
    <source>
        <dbReference type="Proteomes" id="UP001280581"/>
    </source>
</evidence>
<dbReference type="SUPFAM" id="SSF48439">
    <property type="entry name" value="Protein prenylyltransferase"/>
    <property type="match status" value="1"/>
</dbReference>
<evidence type="ECO:0000256" key="9">
    <source>
        <dbReference type="ARBA" id="ARBA00040965"/>
    </source>
</evidence>
<accession>A0AAN6LMG8</accession>
<keyword evidence="8" id="KW-0460">Magnesium</keyword>
<evidence type="ECO:0000256" key="5">
    <source>
        <dbReference type="ARBA" id="ARBA00022602"/>
    </source>
</evidence>
<evidence type="ECO:0000256" key="10">
    <source>
        <dbReference type="ARBA" id="ARBA00041392"/>
    </source>
</evidence>
<comment type="similarity">
    <text evidence="2">Belongs to the protein prenyltransferase subunit alpha family.</text>
</comment>
<reference evidence="14 15" key="1">
    <citation type="submission" date="2021-02" db="EMBL/GenBank/DDBJ databases">
        <title>Genome assembly of Pseudopithomyces chartarum.</title>
        <authorList>
            <person name="Jauregui R."/>
            <person name="Singh J."/>
            <person name="Voisey C."/>
        </authorList>
    </citation>
    <scope>NUCLEOTIDE SEQUENCE [LARGE SCALE GENOMIC DNA]</scope>
    <source>
        <strain evidence="14 15">AGR01</strain>
    </source>
</reference>
<dbReference type="PROSITE" id="PS51147">
    <property type="entry name" value="PFTA"/>
    <property type="match status" value="4"/>
</dbReference>
<name>A0AAN6LMG8_9PLEO</name>
<comment type="caution">
    <text evidence="14">The sequence shown here is derived from an EMBL/GenBank/DDBJ whole genome shotgun (WGS) entry which is preliminary data.</text>
</comment>